<gene>
    <name evidence="2" type="ORF">C5Y93_25225</name>
</gene>
<dbReference type="Gene3D" id="1.25.40.10">
    <property type="entry name" value="Tetratricopeptide repeat domain"/>
    <property type="match status" value="2"/>
</dbReference>
<dbReference type="SUPFAM" id="SSF48452">
    <property type="entry name" value="TPR-like"/>
    <property type="match status" value="2"/>
</dbReference>
<keyword evidence="1" id="KW-0812">Transmembrane</keyword>
<dbReference type="InterPro" id="IPR011990">
    <property type="entry name" value="TPR-like_helical_dom_sf"/>
</dbReference>
<keyword evidence="1" id="KW-1133">Transmembrane helix</keyword>
<comment type="caution">
    <text evidence="2">The sequence shown here is derived from an EMBL/GenBank/DDBJ whole genome shotgun (WGS) entry which is preliminary data.</text>
</comment>
<accession>A0A2S8GFE4</accession>
<name>A0A2S8GFE4_9BACT</name>
<dbReference type="AlphaFoldDB" id="A0A2S8GFE4"/>
<sequence length="511" mass="57588">MSRKMVDLAKTPVFCGENEPLSGRKAHPAAGKCVFASPPGGLEFTSSLSYSRSPATFPSRTMRTILLLLLLISPSAVASAAEAISPAVAIASFQQGKFDKLQKQAEQVGRDDPHFAAAAVIVALCHLQNQDPRKAVERLEQAIAADKDQTLQTYGKISAIIYPPLGPWDESYRGDAESLLDGVPEEIVAKLRTQIAEKPLDLSHYRRRIEVAEEVYYDEDQPGQYAEALVRIDWGLCDLTITLVDAEQTAATLRQRAEFWSERHDVTYLNDDETWAVDAEAADIKRALDLTQWDVDGLDDYFWALYLGDRSQEIQDELKRRETIGDAQWRREWGVRSNMQLLRYADAIFDLTAMIRELELDPQANRVKLILSLDDRARCRLNLKVYSGAIRDARKAITLNEAKSPDYFRYRLIYEAMLRMGDQAAVDAIIEHPKEGVDFPDLARRERAAYALEQGKLDDALQDYLVMLEKTDGPYDHEVVADIYRRQGKTELADQHAKRAAELQAALPDSP</sequence>
<evidence type="ECO:0008006" key="4">
    <source>
        <dbReference type="Google" id="ProtNLM"/>
    </source>
</evidence>
<evidence type="ECO:0000256" key="1">
    <source>
        <dbReference type="SAM" id="Phobius"/>
    </source>
</evidence>
<proteinExistence type="predicted"/>
<protein>
    <recommendedName>
        <fullName evidence="4">Tetratricopeptide repeat protein</fullName>
    </recommendedName>
</protein>
<keyword evidence="1" id="KW-0472">Membrane</keyword>
<dbReference type="Proteomes" id="UP000237819">
    <property type="component" value="Unassembled WGS sequence"/>
</dbReference>
<organism evidence="2 3">
    <name type="scientific">Blastopirellula marina</name>
    <dbReference type="NCBI Taxonomy" id="124"/>
    <lineage>
        <taxon>Bacteria</taxon>
        <taxon>Pseudomonadati</taxon>
        <taxon>Planctomycetota</taxon>
        <taxon>Planctomycetia</taxon>
        <taxon>Pirellulales</taxon>
        <taxon>Pirellulaceae</taxon>
        <taxon>Blastopirellula</taxon>
    </lineage>
</organism>
<reference evidence="2 3" key="1">
    <citation type="submission" date="2018-02" db="EMBL/GenBank/DDBJ databases">
        <title>Comparative genomes isolates from brazilian mangrove.</title>
        <authorList>
            <person name="Araujo J.E."/>
            <person name="Taketani R.G."/>
            <person name="Silva M.C.P."/>
            <person name="Loureco M.V."/>
            <person name="Andreote F.D."/>
        </authorList>
    </citation>
    <scope>NUCLEOTIDE SEQUENCE [LARGE SCALE GENOMIC DNA]</scope>
    <source>
        <strain evidence="2 3">Nap-Phe MGV</strain>
    </source>
</reference>
<evidence type="ECO:0000313" key="3">
    <source>
        <dbReference type="Proteomes" id="UP000237819"/>
    </source>
</evidence>
<dbReference type="EMBL" id="PUHZ01000024">
    <property type="protein sequence ID" value="PQO43020.1"/>
    <property type="molecule type" value="Genomic_DNA"/>
</dbReference>
<evidence type="ECO:0000313" key="2">
    <source>
        <dbReference type="EMBL" id="PQO43020.1"/>
    </source>
</evidence>
<feature type="transmembrane region" description="Helical" evidence="1">
    <location>
        <begin position="65"/>
        <end position="93"/>
    </location>
</feature>